<dbReference type="SUPFAM" id="SSF52540">
    <property type="entry name" value="P-loop containing nucleoside triphosphate hydrolases"/>
    <property type="match status" value="1"/>
</dbReference>
<dbReference type="PANTHER" id="PTHR10605">
    <property type="entry name" value="HEPARAN SULFATE SULFOTRANSFERASE"/>
    <property type="match status" value="1"/>
</dbReference>
<sequence length="335" mass="37987">MEVCPEQSALLCNVWRAACHQYRFDRVAMATQKMKWTGPDFVVIGAAKAGTTAIWSWLRTHPDLFLPDVKEPGYFAFADRDPRPSRGPFDPKYISSITTKWSAYGALYQYSAGRKCGDVSPVYAVSETALPRLRSCRPDTRIVMVLRHPARRAFSQYLHHRRDALEPLDTFEAALAAERSRQKQGWSWAHAYAGGSNYLPQIQRLMGNFPRQQILFLEHEAIRATPEVCWHRLCKFLGVATPPMPDNQMVNVTEGLVATPSRPFFERMVRHPGSLQKKLKRVLPGSARSAIRKVLSGRSVPVATLSTDTARQIMRLYKADLPDLRARTGLPLHWT</sequence>
<dbReference type="PANTHER" id="PTHR10605:SF56">
    <property type="entry name" value="BIFUNCTIONAL HEPARAN SULFATE N-DEACETYLASE_N-SULFOTRANSFERASE"/>
    <property type="match status" value="1"/>
</dbReference>
<evidence type="ECO:0000256" key="1">
    <source>
        <dbReference type="ARBA" id="ARBA00022679"/>
    </source>
</evidence>
<gene>
    <name evidence="2" type="ORF">FEV53_16945</name>
</gene>
<protein>
    <submittedName>
        <fullName evidence="2">Sulfotransferase</fullName>
    </submittedName>
</protein>
<keyword evidence="1 2" id="KW-0808">Transferase</keyword>
<proteinExistence type="predicted"/>
<dbReference type="Pfam" id="PF13469">
    <property type="entry name" value="Sulfotransfer_3"/>
    <property type="match status" value="1"/>
</dbReference>
<comment type="caution">
    <text evidence="2">The sequence shown here is derived from an EMBL/GenBank/DDBJ whole genome shotgun (WGS) entry which is preliminary data.</text>
</comment>
<dbReference type="InterPro" id="IPR037359">
    <property type="entry name" value="NST/OST"/>
</dbReference>
<dbReference type="AlphaFoldDB" id="A0A547PMF1"/>
<dbReference type="GO" id="GO:0008146">
    <property type="term" value="F:sulfotransferase activity"/>
    <property type="evidence" value="ECO:0007669"/>
    <property type="project" value="InterPro"/>
</dbReference>
<name>A0A547PMF1_9RHOB</name>
<dbReference type="Proteomes" id="UP000318590">
    <property type="component" value="Unassembled WGS sequence"/>
</dbReference>
<accession>A0A547PMF1</accession>
<dbReference type="InterPro" id="IPR027417">
    <property type="entry name" value="P-loop_NTPase"/>
</dbReference>
<dbReference type="RefSeq" id="WP_142835950.1">
    <property type="nucleotide sequence ID" value="NZ_VFSV01000047.1"/>
</dbReference>
<organism evidence="2 3">
    <name type="scientific">Palleronia caenipelagi</name>
    <dbReference type="NCBI Taxonomy" id="2489174"/>
    <lineage>
        <taxon>Bacteria</taxon>
        <taxon>Pseudomonadati</taxon>
        <taxon>Pseudomonadota</taxon>
        <taxon>Alphaproteobacteria</taxon>
        <taxon>Rhodobacterales</taxon>
        <taxon>Roseobacteraceae</taxon>
        <taxon>Palleronia</taxon>
    </lineage>
</organism>
<evidence type="ECO:0000313" key="3">
    <source>
        <dbReference type="Proteomes" id="UP000318590"/>
    </source>
</evidence>
<dbReference type="OrthoDB" id="981508at2"/>
<keyword evidence="3" id="KW-1185">Reference proteome</keyword>
<dbReference type="Gene3D" id="3.40.50.300">
    <property type="entry name" value="P-loop containing nucleotide triphosphate hydrolases"/>
    <property type="match status" value="1"/>
</dbReference>
<evidence type="ECO:0000313" key="2">
    <source>
        <dbReference type="EMBL" id="TRD15327.1"/>
    </source>
</evidence>
<reference evidence="2 3" key="1">
    <citation type="submission" date="2019-06" db="EMBL/GenBank/DDBJ databases">
        <title>Paenimaribius caenipelagi gen. nov., sp. nov., isolated from a tidal flat.</title>
        <authorList>
            <person name="Yoon J.-H."/>
        </authorList>
    </citation>
    <scope>NUCLEOTIDE SEQUENCE [LARGE SCALE GENOMIC DNA]</scope>
    <source>
        <strain evidence="2 3">JBTF-M29</strain>
    </source>
</reference>
<dbReference type="EMBL" id="VFSV01000047">
    <property type="protein sequence ID" value="TRD15327.1"/>
    <property type="molecule type" value="Genomic_DNA"/>
</dbReference>